<dbReference type="Pfam" id="PF00534">
    <property type="entry name" value="Glycos_transf_1"/>
    <property type="match status" value="1"/>
</dbReference>
<dbReference type="SUPFAM" id="SSF53756">
    <property type="entry name" value="UDP-Glycosyltransferase/glycogen phosphorylase"/>
    <property type="match status" value="1"/>
</dbReference>
<organism evidence="3 4">
    <name type="scientific">Thalassospira profundimaris</name>
    <dbReference type="NCBI Taxonomy" id="502049"/>
    <lineage>
        <taxon>Bacteria</taxon>
        <taxon>Pseudomonadati</taxon>
        <taxon>Pseudomonadota</taxon>
        <taxon>Alphaproteobacteria</taxon>
        <taxon>Rhodospirillales</taxon>
        <taxon>Thalassospiraceae</taxon>
        <taxon>Thalassospira</taxon>
    </lineage>
</organism>
<sequence length="636" mass="71252">MTRSGNASLADDGITIITTIHNGQVHWPGYFANLAEILAPNDHAVIVDDGSVPAVCLPQTLAHDPRITLLSLGRMGRGAALNRAIKAAPTTNIAIQDVDDRSLPARLSAMRDLLSRHPDHLIFCDAMSPSNGKTSKMGKIRILKATRLYRGNPLHHSALAFNKRLWRDAGGYDETLPCCLDLDFYLRVLAQSAHQSLIFYDQPLIVRHKGDDRHYQAVSAQNYHRTALMVRNRYRARLKPPLWMRAYDLRHYRRTLQASRAQNREIRQTGKLRKKHILALVHLPPPLHGAAIMNQRAINVLAQHYRVSVHELRFSHDIATIGRSSIAKYGRAMWYGVVLLWRILTQRPDLVYASFAPNGPAFWRDSFYALMLRAIRLPIVFHLHGRGLKTLRDTSWLAGFVQKRVFRYQTAIILGPALMPEIDGLGCHPAVIANCADTPEKSRNQVREHSQRPLRILYLSNLIRSKGVETVIKAVGIARQSQPDLYLDIAGAEADLSAADVNTLRKQAGLETNSTYHGPVGHDEKTRLFEACDLFVFPSRYANEAQPLVVLEALAHGLPVICSDAGTLGDVITDGQNGYILRNANDADELAGLILKLHNNPELRLKMAKAAHETFRAAFDPDIFESRLTALFERLL</sequence>
<name>A0A367X3T5_9PROT</name>
<dbReference type="Gene3D" id="3.90.550.10">
    <property type="entry name" value="Spore Coat Polysaccharide Biosynthesis Protein SpsA, Chain A"/>
    <property type="match status" value="1"/>
</dbReference>
<reference evidence="3 4" key="1">
    <citation type="submission" date="2014-07" db="EMBL/GenBank/DDBJ databases">
        <title>Draft genome sequence of Thalassospira profundimaris S25-3-2.</title>
        <authorList>
            <person name="Lai Q."/>
            <person name="Shao Z."/>
        </authorList>
    </citation>
    <scope>NUCLEOTIDE SEQUENCE [LARGE SCALE GENOMIC DNA]</scope>
    <source>
        <strain evidence="3 4">S25-3-2</strain>
    </source>
</reference>
<evidence type="ECO:0000313" key="4">
    <source>
        <dbReference type="Proteomes" id="UP000252517"/>
    </source>
</evidence>
<dbReference type="RefSeq" id="WP_181847617.1">
    <property type="nucleotide sequence ID" value="NZ_JPWH01000011.1"/>
</dbReference>
<evidence type="ECO:0000313" key="3">
    <source>
        <dbReference type="EMBL" id="RCK48325.1"/>
    </source>
</evidence>
<dbReference type="Proteomes" id="UP000252517">
    <property type="component" value="Unassembled WGS sequence"/>
</dbReference>
<protein>
    <recommendedName>
        <fullName evidence="5">Glycosyl transferase family 1 domain-containing protein</fullName>
    </recommendedName>
</protein>
<evidence type="ECO:0008006" key="5">
    <source>
        <dbReference type="Google" id="ProtNLM"/>
    </source>
</evidence>
<evidence type="ECO:0000259" key="2">
    <source>
        <dbReference type="Pfam" id="PF00535"/>
    </source>
</evidence>
<dbReference type="Pfam" id="PF00535">
    <property type="entry name" value="Glycos_transf_2"/>
    <property type="match status" value="1"/>
</dbReference>
<dbReference type="AlphaFoldDB" id="A0A367X3T5"/>
<dbReference type="SUPFAM" id="SSF53448">
    <property type="entry name" value="Nucleotide-diphospho-sugar transferases"/>
    <property type="match status" value="1"/>
</dbReference>
<dbReference type="EMBL" id="JPWH01000011">
    <property type="protein sequence ID" value="RCK48325.1"/>
    <property type="molecule type" value="Genomic_DNA"/>
</dbReference>
<comment type="caution">
    <text evidence="3">The sequence shown here is derived from an EMBL/GenBank/DDBJ whole genome shotgun (WGS) entry which is preliminary data.</text>
</comment>
<dbReference type="InterPro" id="IPR001296">
    <property type="entry name" value="Glyco_trans_1"/>
</dbReference>
<accession>A0A367X3T5</accession>
<proteinExistence type="predicted"/>
<dbReference type="InterPro" id="IPR029044">
    <property type="entry name" value="Nucleotide-diphossugar_trans"/>
</dbReference>
<evidence type="ECO:0000259" key="1">
    <source>
        <dbReference type="Pfam" id="PF00534"/>
    </source>
</evidence>
<dbReference type="Gene3D" id="3.40.50.2000">
    <property type="entry name" value="Glycogen Phosphorylase B"/>
    <property type="match status" value="2"/>
</dbReference>
<feature type="domain" description="Glycosyl transferase family 1" evidence="1">
    <location>
        <begin position="448"/>
        <end position="613"/>
    </location>
</feature>
<dbReference type="CDD" id="cd03801">
    <property type="entry name" value="GT4_PimA-like"/>
    <property type="match status" value="1"/>
</dbReference>
<gene>
    <name evidence="3" type="ORF">TH25_14800</name>
</gene>
<dbReference type="PANTHER" id="PTHR12526">
    <property type="entry name" value="GLYCOSYLTRANSFERASE"/>
    <property type="match status" value="1"/>
</dbReference>
<feature type="domain" description="Glycosyltransferase 2-like" evidence="2">
    <location>
        <begin position="17"/>
        <end position="142"/>
    </location>
</feature>
<dbReference type="InterPro" id="IPR001173">
    <property type="entry name" value="Glyco_trans_2-like"/>
</dbReference>
<dbReference type="GO" id="GO:0016757">
    <property type="term" value="F:glycosyltransferase activity"/>
    <property type="evidence" value="ECO:0007669"/>
    <property type="project" value="InterPro"/>
</dbReference>